<dbReference type="AlphaFoldDB" id="A0A413PGX3"/>
<evidence type="ECO:0000313" key="2">
    <source>
        <dbReference type="Proteomes" id="UP000283431"/>
    </source>
</evidence>
<dbReference type="EMBL" id="QSEN01000010">
    <property type="protein sequence ID" value="RGZ75298.1"/>
    <property type="molecule type" value="Genomic_DNA"/>
</dbReference>
<gene>
    <name evidence="1" type="ORF">DW975_07035</name>
</gene>
<comment type="caution">
    <text evidence="1">The sequence shown here is derived from an EMBL/GenBank/DDBJ whole genome shotgun (WGS) entry which is preliminary data.</text>
</comment>
<name>A0A413PGX3_9FIRM</name>
<accession>A0A413PGX3</accession>
<evidence type="ECO:0000313" key="1">
    <source>
        <dbReference type="EMBL" id="RGZ75298.1"/>
    </source>
</evidence>
<proteinExistence type="predicted"/>
<organism evidence="1 2">
    <name type="scientific">Agathobacter rectalis</name>
    <dbReference type="NCBI Taxonomy" id="39491"/>
    <lineage>
        <taxon>Bacteria</taxon>
        <taxon>Bacillati</taxon>
        <taxon>Bacillota</taxon>
        <taxon>Clostridia</taxon>
        <taxon>Lachnospirales</taxon>
        <taxon>Lachnospiraceae</taxon>
        <taxon>Agathobacter</taxon>
    </lineage>
</organism>
<protein>
    <submittedName>
        <fullName evidence="1">Alanine racemase</fullName>
    </submittedName>
</protein>
<sequence length="81" mass="8628">MNITIKPWKPGDGGLICLPLRSNIPDASKHPDWRLVTCPSCGRECWEPELARQVKAAGAAGVCTECALRAANTPGGGEKKK</sequence>
<reference evidence="1 2" key="1">
    <citation type="submission" date="2018-08" db="EMBL/GenBank/DDBJ databases">
        <title>A genome reference for cultivated species of the human gut microbiota.</title>
        <authorList>
            <person name="Zou Y."/>
            <person name="Xue W."/>
            <person name="Luo G."/>
        </authorList>
    </citation>
    <scope>NUCLEOTIDE SEQUENCE [LARGE SCALE GENOMIC DNA]</scope>
    <source>
        <strain evidence="1 2">AM48-7</strain>
    </source>
</reference>
<dbReference type="Proteomes" id="UP000283431">
    <property type="component" value="Unassembled WGS sequence"/>
</dbReference>